<dbReference type="OrthoDB" id="8041036at2"/>
<name>A0A4R6SA57_LABRH</name>
<dbReference type="RefSeq" id="WP_133852101.1">
    <property type="nucleotide sequence ID" value="NZ_SNXZ01000004.1"/>
</dbReference>
<protein>
    <recommendedName>
        <fullName evidence="3">Circularly permuted ATP-grasp superfamily protein</fullName>
    </recommendedName>
</protein>
<keyword evidence="2" id="KW-1185">Reference proteome</keyword>
<dbReference type="SUPFAM" id="SSF56059">
    <property type="entry name" value="Glutathione synthetase ATP-binding domain-like"/>
    <property type="match status" value="1"/>
</dbReference>
<proteinExistence type="predicted"/>
<comment type="caution">
    <text evidence="1">The sequence shown here is derived from an EMBL/GenBank/DDBJ whole genome shotgun (WGS) entry which is preliminary data.</text>
</comment>
<gene>
    <name evidence="1" type="ORF">EV186_104788</name>
</gene>
<evidence type="ECO:0008006" key="3">
    <source>
        <dbReference type="Google" id="ProtNLM"/>
    </source>
</evidence>
<dbReference type="AlphaFoldDB" id="A0A4R6SA57"/>
<dbReference type="Proteomes" id="UP000295444">
    <property type="component" value="Unassembled WGS sequence"/>
</dbReference>
<organism evidence="1 2">
    <name type="scientific">Labedaea rhizosphaerae</name>
    <dbReference type="NCBI Taxonomy" id="598644"/>
    <lineage>
        <taxon>Bacteria</taxon>
        <taxon>Bacillati</taxon>
        <taxon>Actinomycetota</taxon>
        <taxon>Actinomycetes</taxon>
        <taxon>Pseudonocardiales</taxon>
        <taxon>Pseudonocardiaceae</taxon>
        <taxon>Labedaea</taxon>
    </lineage>
</organism>
<evidence type="ECO:0000313" key="2">
    <source>
        <dbReference type="Proteomes" id="UP000295444"/>
    </source>
</evidence>
<evidence type="ECO:0000313" key="1">
    <source>
        <dbReference type="EMBL" id="TDP96800.1"/>
    </source>
</evidence>
<dbReference type="EMBL" id="SNXZ01000004">
    <property type="protein sequence ID" value="TDP96800.1"/>
    <property type="molecule type" value="Genomic_DNA"/>
</dbReference>
<sequence>MNATEDFTRRCAAGDTELLHAMATAAGYLPPVFREFREEGLLPRPLFVPRAAVTDFADGLRALFDLLVELPRRVFDGDLERYCKAAGMDADRARQVHRFADRAPTLFGRADAYRVGGRFRLLELNVCSAVGGIDSAHIPPALLRVPAFRAFAEAHGLGFTDSGRMLADALRAAAAAGDPTVAFVCPDGEWPGHQGHLESYAEVLAGFGLRAVTGEISAVRDRGGRLELGGERVDVIVRFLSDAELIAASGPGSAGETILRAHEEGRVVLWTGLENQRVNNKGALALLADDAVREALTGAEARLVDDVLPWTRRLADTETTVGGEPVGLLEHCRAERESLLLKPSFGHGGRGLVIGWQTDDATWARCLADGVRDAWIVQERVLPDPEPVVDPATGVVVPWSPVWGVFLTPAGYAGLHVRAVPADSPDPVIRRMAAGARTTSAFHYPARHDELAS</sequence>
<reference evidence="1 2" key="1">
    <citation type="submission" date="2019-03" db="EMBL/GenBank/DDBJ databases">
        <title>Genomic Encyclopedia of Type Strains, Phase IV (KMG-IV): sequencing the most valuable type-strain genomes for metagenomic binning, comparative biology and taxonomic classification.</title>
        <authorList>
            <person name="Goeker M."/>
        </authorList>
    </citation>
    <scope>NUCLEOTIDE SEQUENCE [LARGE SCALE GENOMIC DNA]</scope>
    <source>
        <strain evidence="1 2">DSM 45361</strain>
    </source>
</reference>
<accession>A0A4R6SA57</accession>